<keyword evidence="2" id="KW-1185">Reference proteome</keyword>
<gene>
    <name evidence="1" type="ORF">FHS03_000048</name>
</gene>
<comment type="caution">
    <text evidence="1">The sequence shown here is derived from an EMBL/GenBank/DDBJ whole genome shotgun (WGS) entry which is preliminary data.</text>
</comment>
<name>A0A7W5B5M5_9BURK</name>
<dbReference type="RefSeq" id="WP_183439046.1">
    <property type="nucleotide sequence ID" value="NZ_JACHXD010000001.1"/>
</dbReference>
<protein>
    <submittedName>
        <fullName evidence="1">Uncharacterized protein</fullName>
    </submittedName>
</protein>
<organism evidence="1 2">
    <name type="scientific">Pseudoduganella violacea</name>
    <dbReference type="NCBI Taxonomy" id="1715466"/>
    <lineage>
        <taxon>Bacteria</taxon>
        <taxon>Pseudomonadati</taxon>
        <taxon>Pseudomonadota</taxon>
        <taxon>Betaproteobacteria</taxon>
        <taxon>Burkholderiales</taxon>
        <taxon>Oxalobacteraceae</taxon>
        <taxon>Telluria group</taxon>
        <taxon>Pseudoduganella</taxon>
    </lineage>
</organism>
<evidence type="ECO:0000313" key="1">
    <source>
        <dbReference type="EMBL" id="MBB3117029.1"/>
    </source>
</evidence>
<dbReference type="EMBL" id="JACHXD010000001">
    <property type="protein sequence ID" value="MBB3117029.1"/>
    <property type="molecule type" value="Genomic_DNA"/>
</dbReference>
<proteinExistence type="predicted"/>
<evidence type="ECO:0000313" key="2">
    <source>
        <dbReference type="Proteomes" id="UP000541535"/>
    </source>
</evidence>
<reference evidence="1 2" key="1">
    <citation type="submission" date="2020-08" db="EMBL/GenBank/DDBJ databases">
        <title>Genomic Encyclopedia of Type Strains, Phase III (KMG-III): the genomes of soil and plant-associated and newly described type strains.</title>
        <authorList>
            <person name="Whitman W."/>
        </authorList>
    </citation>
    <scope>NUCLEOTIDE SEQUENCE [LARGE SCALE GENOMIC DNA]</scope>
    <source>
        <strain evidence="1 2">CECT 8897</strain>
    </source>
</reference>
<dbReference type="Proteomes" id="UP000541535">
    <property type="component" value="Unassembled WGS sequence"/>
</dbReference>
<dbReference type="AlphaFoldDB" id="A0A7W5B5M5"/>
<sequence>MIATKWENQEVRSFNGLVCANGELYAVQDSGMVRVHAGQESDDWLNVAILAQKELSGGQYMVKCGEALEHGSIGVVVLESLQNHEPIWTFVSEQSNPFDRIEAEGGWVRVLSTAGAVFRFSVPLQEATLQFPGPLSCIADVARAAPLFALYEQARLNPGTVSDQELLEQIEKTYWPTNAFCAVQQIFCIIAPACLLRPHLTRELLRAPIEAIIACGIEDSASVIEVGTYLLKDQEPYASPDRHGAIWLQDVLPTLGALADEVFADVLRECHE</sequence>
<accession>A0A7W5B5M5</accession>